<reference evidence="2" key="1">
    <citation type="submission" date="2015-04" db="UniProtKB">
        <authorList>
            <consortium name="EnsemblPlants"/>
        </authorList>
    </citation>
    <scope>IDENTIFICATION</scope>
</reference>
<sequence length="138" mass="14264">MHVWLEKKDGEGPPVLPLVEVKLCVDLATSRTTVARPPMEIGGRGIGDGNGAVEIGGRDGAVEIGDRGSEVEVGISLSSSSSSSMDGVRSGAIWESPDGESSDIFPSLDLTISTDYLAAVDDGIPEVADYLTTVDDDG</sequence>
<dbReference type="HOGENOM" id="CLU_2065066_0_0_1"/>
<name>A0A0D9Z9M6_9ORYZ</name>
<reference evidence="2" key="2">
    <citation type="submission" date="2018-05" db="EMBL/GenBank/DDBJ databases">
        <title>OgluRS3 (Oryza glumaepatula Reference Sequence Version 3).</title>
        <authorList>
            <person name="Zhang J."/>
            <person name="Kudrna D."/>
            <person name="Lee S."/>
            <person name="Talag J."/>
            <person name="Welchert J."/>
            <person name="Wing R.A."/>
        </authorList>
    </citation>
    <scope>NUCLEOTIDE SEQUENCE [LARGE SCALE GENOMIC DNA]</scope>
</reference>
<organism evidence="2">
    <name type="scientific">Oryza glumipatula</name>
    <dbReference type="NCBI Taxonomy" id="40148"/>
    <lineage>
        <taxon>Eukaryota</taxon>
        <taxon>Viridiplantae</taxon>
        <taxon>Streptophyta</taxon>
        <taxon>Embryophyta</taxon>
        <taxon>Tracheophyta</taxon>
        <taxon>Spermatophyta</taxon>
        <taxon>Magnoliopsida</taxon>
        <taxon>Liliopsida</taxon>
        <taxon>Poales</taxon>
        <taxon>Poaceae</taxon>
        <taxon>BOP clade</taxon>
        <taxon>Oryzoideae</taxon>
        <taxon>Oryzeae</taxon>
        <taxon>Oryzinae</taxon>
        <taxon>Oryza</taxon>
    </lineage>
</organism>
<keyword evidence="3" id="KW-1185">Reference proteome</keyword>
<feature type="region of interest" description="Disordered" evidence="1">
    <location>
        <begin position="77"/>
        <end position="100"/>
    </location>
</feature>
<evidence type="ECO:0000256" key="1">
    <source>
        <dbReference type="SAM" id="MobiDB-lite"/>
    </source>
</evidence>
<dbReference type="Gramene" id="OGLUM03G24240.1">
    <property type="protein sequence ID" value="OGLUM03G24240.1"/>
    <property type="gene ID" value="OGLUM03G24240"/>
</dbReference>
<dbReference type="EnsemblPlants" id="OGLUM03G24240.1">
    <property type="protein sequence ID" value="OGLUM03G24240.1"/>
    <property type="gene ID" value="OGLUM03G24240"/>
</dbReference>
<proteinExistence type="predicted"/>
<accession>A0A0D9Z9M6</accession>
<evidence type="ECO:0000313" key="2">
    <source>
        <dbReference type="EnsemblPlants" id="OGLUM03G24240.1"/>
    </source>
</evidence>
<dbReference type="AlphaFoldDB" id="A0A0D9Z9M6"/>
<protein>
    <submittedName>
        <fullName evidence="2">Uncharacterized protein</fullName>
    </submittedName>
</protein>
<evidence type="ECO:0000313" key="3">
    <source>
        <dbReference type="Proteomes" id="UP000026961"/>
    </source>
</evidence>
<dbReference type="Proteomes" id="UP000026961">
    <property type="component" value="Chromosome 3"/>
</dbReference>